<organism evidence="1 2">
    <name type="scientific">Pelomonas candidula</name>
    <dbReference type="NCBI Taxonomy" id="3299025"/>
    <lineage>
        <taxon>Bacteria</taxon>
        <taxon>Pseudomonadati</taxon>
        <taxon>Pseudomonadota</taxon>
        <taxon>Betaproteobacteria</taxon>
        <taxon>Burkholderiales</taxon>
        <taxon>Sphaerotilaceae</taxon>
        <taxon>Roseateles</taxon>
    </lineage>
</organism>
<keyword evidence="2" id="KW-1185">Reference proteome</keyword>
<sequence length="353" mass="38143">MSAAALDIAKAAQAASSPYIDVCGHGRVLSSELDLQEGAPPPAWLEALDQQRQQAQEQVLKRMERGPTKQRVVAALLRQDLQTAAQLAAQTDDATAYKLALRACREDAAYRSAFAARQAMPAPPAASDMATADPPQPGAQPTACAALTLERMEMLGPHDAWPLLIRLSDARSRRDEVAAGQALHQLATRSFQPRSARPLSEVLAEAVDAEPTMGESWALMMATGADMAASFDGSPITVARACSPQQLVDANRRQLCEQVVRRLPDITTELKDARTLYVLEERLSMPHSRQAASQAEMLRLQEVMAEGSMSWMKAPTCANFTLAGQQVAALARRGELVYLHAKLNERGGASVPR</sequence>
<dbReference type="EMBL" id="JBIGIC010000021">
    <property type="protein sequence ID" value="MFG6490301.1"/>
    <property type="molecule type" value="Genomic_DNA"/>
</dbReference>
<reference evidence="1 2" key="1">
    <citation type="submission" date="2024-08" db="EMBL/GenBank/DDBJ databases">
        <authorList>
            <person name="Lu H."/>
        </authorList>
    </citation>
    <scope>NUCLEOTIDE SEQUENCE [LARGE SCALE GENOMIC DNA]</scope>
    <source>
        <strain evidence="1 2">BYS78W</strain>
    </source>
</reference>
<accession>A0ABW7HK57</accession>
<dbReference type="RefSeq" id="WP_394417255.1">
    <property type="nucleotide sequence ID" value="NZ_JBIGIC010000021.1"/>
</dbReference>
<evidence type="ECO:0000313" key="1">
    <source>
        <dbReference type="EMBL" id="MFG6490301.1"/>
    </source>
</evidence>
<gene>
    <name evidence="1" type="ORF">ACG04R_26765</name>
</gene>
<protein>
    <submittedName>
        <fullName evidence="1">Uncharacterized protein</fullName>
    </submittedName>
</protein>
<proteinExistence type="predicted"/>
<name>A0ABW7HK57_9BURK</name>
<evidence type="ECO:0000313" key="2">
    <source>
        <dbReference type="Proteomes" id="UP001606134"/>
    </source>
</evidence>
<dbReference type="Proteomes" id="UP001606134">
    <property type="component" value="Unassembled WGS sequence"/>
</dbReference>
<comment type="caution">
    <text evidence="1">The sequence shown here is derived from an EMBL/GenBank/DDBJ whole genome shotgun (WGS) entry which is preliminary data.</text>
</comment>